<evidence type="ECO:0000313" key="4">
    <source>
        <dbReference type="Proteomes" id="UP001224359"/>
    </source>
</evidence>
<dbReference type="Gene3D" id="2.40.50.140">
    <property type="entry name" value="Nucleic acid-binding proteins"/>
    <property type="match status" value="1"/>
</dbReference>
<dbReference type="SMART" id="SM00471">
    <property type="entry name" value="HDc"/>
    <property type="match status" value="1"/>
</dbReference>
<organism evidence="3 4">
    <name type="scientific">Alkalibacillus salilacus</name>
    <dbReference type="NCBI Taxonomy" id="284582"/>
    <lineage>
        <taxon>Bacteria</taxon>
        <taxon>Bacillati</taxon>
        <taxon>Bacillota</taxon>
        <taxon>Bacilli</taxon>
        <taxon>Bacillales</taxon>
        <taxon>Bacillaceae</taxon>
        <taxon>Alkalibacillus</taxon>
    </lineage>
</organism>
<keyword evidence="1 3" id="KW-0378">Hydrolase</keyword>
<dbReference type="GO" id="GO:0016787">
    <property type="term" value="F:hydrolase activity"/>
    <property type="evidence" value="ECO:0007669"/>
    <property type="project" value="UniProtKB-KW"/>
</dbReference>
<dbReference type="SUPFAM" id="SSF109604">
    <property type="entry name" value="HD-domain/PDEase-like"/>
    <property type="match status" value="1"/>
</dbReference>
<dbReference type="Pfam" id="PF01336">
    <property type="entry name" value="tRNA_anti-codon"/>
    <property type="match status" value="1"/>
</dbReference>
<dbReference type="NCBIfam" id="NF010007">
    <property type="entry name" value="PRK13480.1"/>
    <property type="match status" value="1"/>
</dbReference>
<sequence length="312" mass="35647">MTQGVANREVGDQFEGYLLIKSVDKGVASNGKPFLTIVFRDLSGEIEAKLWEAAKEDEETFLAESIVHVQGEIRQFRGKHQLNIRQIRLANEMDGVRVEDFIEKAPVDLEEMKDYLTQTIFALENPNIQRIVRQILKKYNDDVFVYPAATKNHHEYASGLMHHVISMLKIAQSLKSLYPDLNMDLLYAGIILHDIGKVKELSSPASPSYTLEGKMLGHISMMVEEIKVTAQELGIEGEEVMLLQHLVLSHHGKNEWGSPKTPIVREAEMLHQIDMIDAKMNMMNRALEKVEPGEFTDRIFPMENRQFYKPTI</sequence>
<comment type="caution">
    <text evidence="3">The sequence shown here is derived from an EMBL/GenBank/DDBJ whole genome shotgun (WGS) entry which is preliminary data.</text>
</comment>
<reference evidence="3 4" key="1">
    <citation type="submission" date="2023-07" db="EMBL/GenBank/DDBJ databases">
        <title>Genomic Encyclopedia of Type Strains, Phase IV (KMG-IV): sequencing the most valuable type-strain genomes for metagenomic binning, comparative biology and taxonomic classification.</title>
        <authorList>
            <person name="Goeker M."/>
        </authorList>
    </citation>
    <scope>NUCLEOTIDE SEQUENCE [LARGE SCALE GENOMIC DNA]</scope>
    <source>
        <strain evidence="3 4">DSM 16460</strain>
    </source>
</reference>
<dbReference type="SUPFAM" id="SSF50249">
    <property type="entry name" value="Nucleic acid-binding proteins"/>
    <property type="match status" value="1"/>
</dbReference>
<dbReference type="EMBL" id="JAUSTQ010000007">
    <property type="protein sequence ID" value="MDQ0159920.1"/>
    <property type="molecule type" value="Genomic_DNA"/>
</dbReference>
<feature type="domain" description="HD" evidence="2">
    <location>
        <begin position="163"/>
        <end position="279"/>
    </location>
</feature>
<dbReference type="InterPro" id="IPR012340">
    <property type="entry name" value="NA-bd_OB-fold"/>
</dbReference>
<dbReference type="InterPro" id="IPR004365">
    <property type="entry name" value="NA-bd_OB_tRNA"/>
</dbReference>
<dbReference type="RefSeq" id="WP_306976761.1">
    <property type="nucleotide sequence ID" value="NZ_JAUSTQ010000007.1"/>
</dbReference>
<evidence type="ECO:0000256" key="1">
    <source>
        <dbReference type="ARBA" id="ARBA00022801"/>
    </source>
</evidence>
<dbReference type="Gene3D" id="1.10.3210.10">
    <property type="entry name" value="Hypothetical protein af1432"/>
    <property type="match status" value="1"/>
</dbReference>
<dbReference type="PANTHER" id="PTHR37294">
    <property type="entry name" value="3'-5' EXORIBONUCLEASE YHAM"/>
    <property type="match status" value="1"/>
</dbReference>
<dbReference type="PANTHER" id="PTHR37294:SF1">
    <property type="entry name" value="3'-5' EXORIBONUCLEASE YHAM"/>
    <property type="match status" value="1"/>
</dbReference>
<gene>
    <name evidence="3" type="ORF">J2S77_001907</name>
</gene>
<evidence type="ECO:0000313" key="3">
    <source>
        <dbReference type="EMBL" id="MDQ0159920.1"/>
    </source>
</evidence>
<name>A0ABT9VGD9_9BACI</name>
<evidence type="ECO:0000259" key="2">
    <source>
        <dbReference type="PROSITE" id="PS51831"/>
    </source>
</evidence>
<keyword evidence="4" id="KW-1185">Reference proteome</keyword>
<dbReference type="InterPro" id="IPR006674">
    <property type="entry name" value="HD_domain"/>
</dbReference>
<dbReference type="PROSITE" id="PS51831">
    <property type="entry name" value="HD"/>
    <property type="match status" value="1"/>
</dbReference>
<dbReference type="InterPro" id="IPR050798">
    <property type="entry name" value="YhaM_exoribonuc/phosphodiest"/>
</dbReference>
<protein>
    <submittedName>
        <fullName evidence="3">3'-5' exoribonuclease</fullName>
        <ecNumber evidence="3">3.1.-.-</ecNumber>
    </submittedName>
</protein>
<dbReference type="Pfam" id="PF01966">
    <property type="entry name" value="HD"/>
    <property type="match status" value="1"/>
</dbReference>
<accession>A0ABT9VGD9</accession>
<dbReference type="Proteomes" id="UP001224359">
    <property type="component" value="Unassembled WGS sequence"/>
</dbReference>
<dbReference type="EC" id="3.1.-.-" evidence="3"/>
<dbReference type="InterPro" id="IPR003607">
    <property type="entry name" value="HD/PDEase_dom"/>
</dbReference>
<dbReference type="CDD" id="cd04492">
    <property type="entry name" value="YhaM_OBF_like"/>
    <property type="match status" value="1"/>
</dbReference>
<proteinExistence type="predicted"/>
<dbReference type="CDD" id="cd00077">
    <property type="entry name" value="HDc"/>
    <property type="match status" value="1"/>
</dbReference>